<dbReference type="OrthoDB" id="9775849at2"/>
<accession>A0A1I5RXY4</accession>
<dbReference type="STRING" id="112413.SAMN05421854_106112"/>
<feature type="domain" description="Carbohydrate kinase PfkB" evidence="4">
    <location>
        <begin position="5"/>
        <end position="290"/>
    </location>
</feature>
<feature type="region of interest" description="Disordered" evidence="3">
    <location>
        <begin position="293"/>
        <end position="314"/>
    </location>
</feature>
<dbReference type="Proteomes" id="UP000199137">
    <property type="component" value="Unassembled WGS sequence"/>
</dbReference>
<dbReference type="InterPro" id="IPR011611">
    <property type="entry name" value="PfkB_dom"/>
</dbReference>
<dbReference type="AlphaFoldDB" id="A0A1I5RXY4"/>
<keyword evidence="2 5" id="KW-0418">Kinase</keyword>
<dbReference type="InterPro" id="IPR029056">
    <property type="entry name" value="Ribokinase-like"/>
</dbReference>
<evidence type="ECO:0000256" key="3">
    <source>
        <dbReference type="SAM" id="MobiDB-lite"/>
    </source>
</evidence>
<evidence type="ECO:0000313" key="5">
    <source>
        <dbReference type="EMBL" id="SFP63398.1"/>
    </source>
</evidence>
<dbReference type="PROSITE" id="PS00584">
    <property type="entry name" value="PFKB_KINASES_2"/>
    <property type="match status" value="1"/>
</dbReference>
<organism evidence="5 6">
    <name type="scientific">Amycolatopsis rubida</name>
    <dbReference type="NCBI Taxonomy" id="112413"/>
    <lineage>
        <taxon>Bacteria</taxon>
        <taxon>Bacillati</taxon>
        <taxon>Actinomycetota</taxon>
        <taxon>Actinomycetes</taxon>
        <taxon>Pseudonocardiales</taxon>
        <taxon>Pseudonocardiaceae</taxon>
        <taxon>Amycolatopsis</taxon>
    </lineage>
</organism>
<dbReference type="GO" id="GO:0005829">
    <property type="term" value="C:cytosol"/>
    <property type="evidence" value="ECO:0007669"/>
    <property type="project" value="TreeGrafter"/>
</dbReference>
<sequence>MSAAARLVVVGDASIDYFVQVPHIAGNDNKAIGSLSGVYGGGMSANLAAAAAQHGIAVDLITKTGAGPDTDAALAELRRLGVSIEHSLRDLEHPTWMCFVQLDASGEKALTGADTGIKIPAIEEIDASVLAGADIVAPLADDLEWAAAVAELGRERGTRVAVDLEPDAFEPDQPEFARLLGLSDIVFLNAASAAKLAATPRDAARQLIRLGAELVVLSEGAHGASAVDRDGVVHRARSTGEVTAVDTTGAGDALAGAFLGALLAGAEVPESLRRAVAQATRCVTAVGGRTYLSGSQRGERPDDLITITTERQPS</sequence>
<dbReference type="EMBL" id="FOWC01000006">
    <property type="protein sequence ID" value="SFP63398.1"/>
    <property type="molecule type" value="Genomic_DNA"/>
</dbReference>
<evidence type="ECO:0000256" key="2">
    <source>
        <dbReference type="ARBA" id="ARBA00022777"/>
    </source>
</evidence>
<protein>
    <submittedName>
        <fullName evidence="5">Ribokinase</fullName>
    </submittedName>
</protein>
<dbReference type="SUPFAM" id="SSF53613">
    <property type="entry name" value="Ribokinase-like"/>
    <property type="match status" value="1"/>
</dbReference>
<dbReference type="RefSeq" id="WP_093574580.1">
    <property type="nucleotide sequence ID" value="NZ_FOWC01000006.1"/>
</dbReference>
<dbReference type="Pfam" id="PF00294">
    <property type="entry name" value="PfkB"/>
    <property type="match status" value="1"/>
</dbReference>
<evidence type="ECO:0000259" key="4">
    <source>
        <dbReference type="Pfam" id="PF00294"/>
    </source>
</evidence>
<proteinExistence type="predicted"/>
<gene>
    <name evidence="5" type="ORF">SAMN05421854_106112</name>
</gene>
<dbReference type="GO" id="GO:0016301">
    <property type="term" value="F:kinase activity"/>
    <property type="evidence" value="ECO:0007669"/>
    <property type="project" value="UniProtKB-KW"/>
</dbReference>
<dbReference type="Gene3D" id="3.40.1190.20">
    <property type="match status" value="1"/>
</dbReference>
<dbReference type="InterPro" id="IPR002173">
    <property type="entry name" value="Carboh/pur_kinase_PfkB_CS"/>
</dbReference>
<dbReference type="PANTHER" id="PTHR10584:SF157">
    <property type="entry name" value="SULFOFRUCTOSE KINASE"/>
    <property type="match status" value="1"/>
</dbReference>
<keyword evidence="1" id="KW-0808">Transferase</keyword>
<evidence type="ECO:0000313" key="6">
    <source>
        <dbReference type="Proteomes" id="UP000199137"/>
    </source>
</evidence>
<dbReference type="PANTHER" id="PTHR10584">
    <property type="entry name" value="SUGAR KINASE"/>
    <property type="match status" value="1"/>
</dbReference>
<evidence type="ECO:0000256" key="1">
    <source>
        <dbReference type="ARBA" id="ARBA00022679"/>
    </source>
</evidence>
<name>A0A1I5RXY4_9PSEU</name>
<reference evidence="5 6" key="1">
    <citation type="submission" date="2016-10" db="EMBL/GenBank/DDBJ databases">
        <authorList>
            <person name="de Groot N.N."/>
        </authorList>
    </citation>
    <scope>NUCLEOTIDE SEQUENCE [LARGE SCALE GENOMIC DNA]</scope>
    <source>
        <strain evidence="5 6">DSM 44637</strain>
    </source>
</reference>